<dbReference type="Gene3D" id="3.30.450.40">
    <property type="match status" value="1"/>
</dbReference>
<dbReference type="InterPro" id="IPR027417">
    <property type="entry name" value="P-loop_NTPase"/>
</dbReference>
<feature type="domain" description="PAC" evidence="12">
    <location>
        <begin position="1663"/>
        <end position="1715"/>
    </location>
</feature>
<dbReference type="InterPro" id="IPR035965">
    <property type="entry name" value="PAS-like_dom_sf"/>
</dbReference>
<dbReference type="GO" id="GO:0005524">
    <property type="term" value="F:ATP binding"/>
    <property type="evidence" value="ECO:0007669"/>
    <property type="project" value="UniProtKB-KW"/>
</dbReference>
<evidence type="ECO:0000256" key="7">
    <source>
        <dbReference type="ARBA" id="ARBA00022840"/>
    </source>
</evidence>
<dbReference type="OrthoDB" id="226486at2"/>
<dbReference type="SUPFAM" id="SSF52540">
    <property type="entry name" value="P-loop containing nucleoside triphosphate hydrolases"/>
    <property type="match status" value="1"/>
</dbReference>
<dbReference type="CDD" id="cd00082">
    <property type="entry name" value="HisKA"/>
    <property type="match status" value="1"/>
</dbReference>
<dbReference type="Gene3D" id="3.30.450.20">
    <property type="entry name" value="PAS domain"/>
    <property type="match status" value="2"/>
</dbReference>
<dbReference type="Pfam" id="PF13191">
    <property type="entry name" value="AAA_16"/>
    <property type="match status" value="1"/>
</dbReference>
<dbReference type="InterPro" id="IPR011009">
    <property type="entry name" value="Kinase-like_dom_sf"/>
</dbReference>
<dbReference type="InterPro" id="IPR000014">
    <property type="entry name" value="PAS"/>
</dbReference>
<dbReference type="Gene3D" id="2.10.70.100">
    <property type="match status" value="1"/>
</dbReference>
<evidence type="ECO:0000256" key="3">
    <source>
        <dbReference type="ARBA" id="ARBA00022553"/>
    </source>
</evidence>
<dbReference type="SUPFAM" id="SSF55785">
    <property type="entry name" value="PYP-like sensor domain (PAS domain)"/>
    <property type="match status" value="2"/>
</dbReference>
<dbReference type="SMART" id="SM00091">
    <property type="entry name" value="PAS"/>
    <property type="match status" value="2"/>
</dbReference>
<dbReference type="SUPFAM" id="SSF55781">
    <property type="entry name" value="GAF domain-like"/>
    <property type="match status" value="1"/>
</dbReference>
<dbReference type="SUPFAM" id="SSF55874">
    <property type="entry name" value="ATPase domain of HSP90 chaperone/DNA topoisomerase II/histidine kinase"/>
    <property type="match status" value="1"/>
</dbReference>
<dbReference type="PANTHER" id="PTHR43642">
    <property type="entry name" value="HYBRID SIGNAL TRANSDUCTION HISTIDINE KINASE G"/>
    <property type="match status" value="1"/>
</dbReference>
<dbReference type="PRINTS" id="PR00344">
    <property type="entry name" value="BCTRLSENSOR"/>
</dbReference>
<dbReference type="SMART" id="SM00086">
    <property type="entry name" value="PAC"/>
    <property type="match status" value="2"/>
</dbReference>
<dbReference type="InterPro" id="IPR013655">
    <property type="entry name" value="PAS_fold_3"/>
</dbReference>
<keyword evidence="13" id="KW-0614">Plasmid</keyword>
<dbReference type="SMART" id="SM00387">
    <property type="entry name" value="HATPase_c"/>
    <property type="match status" value="1"/>
</dbReference>
<evidence type="ECO:0000259" key="10">
    <source>
        <dbReference type="PROSITE" id="PS50109"/>
    </source>
</evidence>
<keyword evidence="6 13" id="KW-0418">Kinase</keyword>
<dbReference type="Gene3D" id="3.40.50.300">
    <property type="entry name" value="P-loop containing nucleotide triphosphate hydrolases"/>
    <property type="match status" value="1"/>
</dbReference>
<dbReference type="CDD" id="cd00130">
    <property type="entry name" value="PAS"/>
    <property type="match status" value="2"/>
</dbReference>
<dbReference type="Pfam" id="PF02518">
    <property type="entry name" value="HATPase_c"/>
    <property type="match status" value="1"/>
</dbReference>
<feature type="domain" description="PAS" evidence="11">
    <location>
        <begin position="1461"/>
        <end position="1533"/>
    </location>
</feature>
<feature type="domain" description="Protein kinase" evidence="9">
    <location>
        <begin position="1"/>
        <end position="263"/>
    </location>
</feature>
<dbReference type="SUPFAM" id="SSF47384">
    <property type="entry name" value="Homodimeric domain of signal transducing histidine kinase"/>
    <property type="match status" value="1"/>
</dbReference>
<evidence type="ECO:0000259" key="11">
    <source>
        <dbReference type="PROSITE" id="PS50112"/>
    </source>
</evidence>
<keyword evidence="8" id="KW-0902">Two-component regulatory system</keyword>
<dbReference type="PROSITE" id="PS50113">
    <property type="entry name" value="PAC"/>
    <property type="match status" value="2"/>
</dbReference>
<dbReference type="GO" id="GO:0042802">
    <property type="term" value="F:identical protein binding"/>
    <property type="evidence" value="ECO:0007669"/>
    <property type="project" value="UniProtKB-ARBA"/>
</dbReference>
<dbReference type="SMART" id="SM00220">
    <property type="entry name" value="S_TKc"/>
    <property type="match status" value="1"/>
</dbReference>
<dbReference type="PROSITE" id="PS50112">
    <property type="entry name" value="PAS"/>
    <property type="match status" value="2"/>
</dbReference>
<evidence type="ECO:0000256" key="4">
    <source>
        <dbReference type="ARBA" id="ARBA00022679"/>
    </source>
</evidence>
<geneLocation type="plasmid" evidence="13">
    <name>unnamed3</name>
</geneLocation>
<dbReference type="EMBL" id="CP016618">
    <property type="protein sequence ID" value="ANY83929.1"/>
    <property type="molecule type" value="Genomic_DNA"/>
</dbReference>
<evidence type="ECO:0000256" key="2">
    <source>
        <dbReference type="ARBA" id="ARBA00012438"/>
    </source>
</evidence>
<keyword evidence="3" id="KW-0597">Phosphoprotein</keyword>
<dbReference type="Gene3D" id="1.10.510.10">
    <property type="entry name" value="Transferase(Phosphotransferase) domain 1"/>
    <property type="match status" value="1"/>
</dbReference>
<evidence type="ECO:0000313" key="13">
    <source>
        <dbReference type="EMBL" id="ANY83929.1"/>
    </source>
</evidence>
<dbReference type="EC" id="2.7.13.3" evidence="2"/>
<evidence type="ECO:0000259" key="9">
    <source>
        <dbReference type="PROSITE" id="PS50011"/>
    </source>
</evidence>
<protein>
    <recommendedName>
        <fullName evidence="2">histidine kinase</fullName>
        <ecNumber evidence="2">2.7.13.3</ecNumber>
    </recommendedName>
</protein>
<dbReference type="InterPro" id="IPR036890">
    <property type="entry name" value="HATPase_C_sf"/>
</dbReference>
<dbReference type="InterPro" id="IPR000719">
    <property type="entry name" value="Prot_kinase_dom"/>
</dbReference>
<reference evidence="13" key="1">
    <citation type="submission" date="2016-07" db="EMBL/GenBank/DDBJ databases">
        <title>Microvirga ossetica sp. nov. a new species of rhizobia isolated from root nodules of the legume species Vicia alpestris Steven originated from North Ossetia region in the Caucasus.</title>
        <authorList>
            <person name="Safronova V.I."/>
            <person name="Kuznetsova I.G."/>
            <person name="Sazanova A.L."/>
            <person name="Belimov A."/>
            <person name="Andronov E."/>
            <person name="Osledkin Y.S."/>
            <person name="Onishchuk O.P."/>
            <person name="Kurchak O.N."/>
            <person name="Shaposhnikov A.I."/>
            <person name="Willems A."/>
            <person name="Tikhonovich I.A."/>
        </authorList>
    </citation>
    <scope>NUCLEOTIDE SEQUENCE [LARGE SCALE GENOMIC DNA]</scope>
    <source>
        <strain evidence="13">V5/3M</strain>
        <plasmid evidence="13">unnamed3</plasmid>
    </source>
</reference>
<dbReference type="KEGG" id="moc:BB934_36470"/>
<dbReference type="PANTHER" id="PTHR43642:SF1">
    <property type="entry name" value="HYBRID SIGNAL TRANSDUCTION HISTIDINE KINASE G"/>
    <property type="match status" value="1"/>
</dbReference>
<keyword evidence="4" id="KW-0808">Transferase</keyword>
<dbReference type="FunFam" id="3.30.565.10:FF:000042">
    <property type="entry name" value="Two-component sensor histidine kinase KdpD"/>
    <property type="match status" value="1"/>
</dbReference>
<evidence type="ECO:0000256" key="6">
    <source>
        <dbReference type="ARBA" id="ARBA00022777"/>
    </source>
</evidence>
<dbReference type="InterPro" id="IPR036097">
    <property type="entry name" value="HisK_dim/P_sf"/>
</dbReference>
<dbReference type="RefSeq" id="WP_099514872.1">
    <property type="nucleotide sequence ID" value="NZ_CP016618.1"/>
</dbReference>
<gene>
    <name evidence="13" type="ORF">BB934_36470</name>
</gene>
<dbReference type="InterPro" id="IPR029016">
    <property type="entry name" value="GAF-like_dom_sf"/>
</dbReference>
<evidence type="ECO:0000256" key="8">
    <source>
        <dbReference type="ARBA" id="ARBA00023012"/>
    </source>
</evidence>
<dbReference type="SMART" id="SM00065">
    <property type="entry name" value="GAF"/>
    <property type="match status" value="1"/>
</dbReference>
<dbReference type="SUPFAM" id="SSF56112">
    <property type="entry name" value="Protein kinase-like (PK-like)"/>
    <property type="match status" value="1"/>
</dbReference>
<proteinExistence type="predicted"/>
<dbReference type="GO" id="GO:0000155">
    <property type="term" value="F:phosphorelay sensor kinase activity"/>
    <property type="evidence" value="ECO:0007669"/>
    <property type="project" value="InterPro"/>
</dbReference>
<dbReference type="PROSITE" id="PS50011">
    <property type="entry name" value="PROTEIN_KINASE_DOM"/>
    <property type="match status" value="1"/>
</dbReference>
<feature type="domain" description="PAS" evidence="11">
    <location>
        <begin position="1609"/>
        <end position="1660"/>
    </location>
</feature>
<dbReference type="NCBIfam" id="TIGR00229">
    <property type="entry name" value="sensory_box"/>
    <property type="match status" value="2"/>
</dbReference>
<dbReference type="Pfam" id="PF08447">
    <property type="entry name" value="PAS_3"/>
    <property type="match status" value="1"/>
</dbReference>
<evidence type="ECO:0000256" key="1">
    <source>
        <dbReference type="ARBA" id="ARBA00000085"/>
    </source>
</evidence>
<keyword evidence="5" id="KW-0547">Nucleotide-binding</keyword>
<dbReference type="InterPro" id="IPR003661">
    <property type="entry name" value="HisK_dim/P_dom"/>
</dbReference>
<dbReference type="InterPro" id="IPR004358">
    <property type="entry name" value="Sig_transdc_His_kin-like_C"/>
</dbReference>
<dbReference type="Pfam" id="PF00069">
    <property type="entry name" value="Pkinase"/>
    <property type="match status" value="1"/>
</dbReference>
<organism evidence="13">
    <name type="scientific">Microvirga ossetica</name>
    <dbReference type="NCBI Taxonomy" id="1882682"/>
    <lineage>
        <taxon>Bacteria</taxon>
        <taxon>Pseudomonadati</taxon>
        <taxon>Pseudomonadota</taxon>
        <taxon>Alphaproteobacteria</taxon>
        <taxon>Hyphomicrobiales</taxon>
        <taxon>Methylobacteriaceae</taxon>
        <taxon>Microvirga</taxon>
    </lineage>
</organism>
<dbReference type="InterPro" id="IPR003018">
    <property type="entry name" value="GAF"/>
</dbReference>
<keyword evidence="7" id="KW-0067">ATP-binding</keyword>
<dbReference type="Pfam" id="PF13426">
    <property type="entry name" value="PAS_9"/>
    <property type="match status" value="1"/>
</dbReference>
<name>A0A1B2EVE1_9HYPH</name>
<dbReference type="InterPro" id="IPR003594">
    <property type="entry name" value="HATPase_dom"/>
</dbReference>
<dbReference type="InterPro" id="IPR000700">
    <property type="entry name" value="PAS-assoc_C"/>
</dbReference>
<dbReference type="InterPro" id="IPR053159">
    <property type="entry name" value="Hybrid_Histidine_Kinase"/>
</dbReference>
<feature type="domain" description="PAC" evidence="12">
    <location>
        <begin position="1536"/>
        <end position="1585"/>
    </location>
</feature>
<dbReference type="InterPro" id="IPR041664">
    <property type="entry name" value="AAA_16"/>
</dbReference>
<feature type="domain" description="Histidine kinase" evidence="10">
    <location>
        <begin position="1735"/>
        <end position="1951"/>
    </location>
</feature>
<dbReference type="InterPro" id="IPR005467">
    <property type="entry name" value="His_kinase_dom"/>
</dbReference>
<accession>A0A1B2EVE1</accession>
<dbReference type="SMART" id="SM00388">
    <property type="entry name" value="HisKA"/>
    <property type="match status" value="1"/>
</dbReference>
<evidence type="ECO:0000256" key="5">
    <source>
        <dbReference type="ARBA" id="ARBA00022741"/>
    </source>
</evidence>
<dbReference type="Gene3D" id="1.10.287.130">
    <property type="match status" value="1"/>
</dbReference>
<dbReference type="PROSITE" id="PS50109">
    <property type="entry name" value="HIS_KIN"/>
    <property type="match status" value="1"/>
</dbReference>
<comment type="catalytic activity">
    <reaction evidence="1">
        <text>ATP + protein L-histidine = ADP + protein N-phospho-L-histidine.</text>
        <dbReference type="EC" id="2.7.13.3"/>
    </reaction>
</comment>
<dbReference type="CDD" id="cd14014">
    <property type="entry name" value="STKc_PknB_like"/>
    <property type="match status" value="1"/>
</dbReference>
<dbReference type="Pfam" id="PF01590">
    <property type="entry name" value="GAF"/>
    <property type="match status" value="1"/>
</dbReference>
<dbReference type="InterPro" id="IPR001610">
    <property type="entry name" value="PAC"/>
</dbReference>
<sequence length="1966" mass="219129">MRVLGQDGQRVLGRGWRMRPDGTRIPVLAVWPAAEPPTPVSLHRLEHEYGLKDELDSAWAVRPLELVREGGRTVLVLEDPDGEPLERLLDAPMEVGRFLRLAIGIAAALGQVHRRGLVHKDLKPAHILVNSTTGEVKLTGFGIASRLPRERQAAAPPEEIAGTLAYMAPEQTGRMNRSIDARSDLYALGVTFYQILTSTLPFAAANPLEWVHCHIARQPMPPIERRKGIPAAISAIVMKLLAKTAEERYQTAAGVESDLRRCLAAWERGRRIEDFTLGQHDRPDRLLISEKLYGREREIATLVAAFDRVVKSGVPELVLVSGYSGIGKSSVVHELHKVLVPKRGLFASSKFDQYKRDIPYATLAQAIQVLIRGLLTKSEVELAGWRGALLDALGPNGQLMIDVVPELRLIIGEPLPVPELDPQQAQRRFQLVFRRFIGVFARPEYPLALFLDDLQWLDAATLDLFEDLLTQPDVRHLLLIGAYRDNEVTPAHPLMRRLSAIRAANTSVQEIVLAPLRQADVGRLIGDSLRCEPDRAAALARLVHKKTAGNPFFTIQFLIAVTEEGLLAIDHRQGRWSWDNEHIRAKGYTDNVVDLMVAKITRLPVKTQMALQQLACLGETASVRTLSLVSGMTEEQVHAALGEAVRTELVERSVGLYRFIHDRVQEAAYSLIPAALRADTHLRIGRLLAAQTPPEKREEAIFEIVSQLNHGAALITDQDEREQLAELNLIAGKRAKASTAYAAALNYLTGGAALLPKDSWERRHALTFQLELNCAECQFLTGELAAADERLTALADRGANTVERANVACLHIDLYTTLGQSERAVAVGLGYLRHLGINWSPHPTEEEARREYERIWAQLGGRTIDDLVELPFMNDPSARTTLDVLVKLSLSVLSTDTRLHSLAICRAVNLSIEHGNCDASCAAYAYLGMVAGPRFGDYNAGFRFGRLGYELVERHGLRRFQARTYLCFINHVLPWTRHVRSGRNLLRRAFEAANEIGDLTFAATSFSITITNLLAAGDSLIEAQREAETGLDFARNSRFGLIIDLIIAQLSFIRTLRGLTPTFGCFDDKQFNELQFEQHLACNPTLALAACRYWIRKLQARFLAGDCQSAIQACSKAEELLWVAATLFDEAEYHFYGALARAAYYDAAPAQDRPSLLLALRAHHKQLAGWAEHCPENFENRAALVGAEIARLEGRDLEAMQLYEQAIQSARANGFIQNEALACELAARFYAARGFETNSQAHLRKARHEYLRWGADGKVRQLGALYPHLEEEDRSPDPMRTIGAPVEHLDLATVITVSQTVSGEIVLEKLIDTLLRTAIEHAGAERGLLILLRAAEQYIAAEATTRGDTVVVQLRDEPVTAALLPEAVLHYVWRTRESVVLDDASAENPFAEDPYIQQHHARSILCLPVLNQATLIGVLYLENNLTPRVFAPARITLLKLLASQAAISLENTRLYRNLAEREARIRRLVEANIIGIFIWELEGRIIEANDAFLRIVGHERKELVAGRLRWTDLTPPEYQPADQGAAEEIRQTGSCRPYEKEFLRKDGSRVPVLLGGTIFEESRTQGVAFVLELTERKQAEDALRRSEHYLTEAQRLSHTGSWAYNPATGKAIYWSEEMFRIHGLDPQRDPAPYLNELPRFWHPDDRDRVLERVRTTIREKAEYAIEQKIVLPDGTVKYLHAIGHPVFDDAGALVEYFGTVMDITERKRAEEALHEAQAELAHVTRVTTMTALTASIAHEVNQPLGAIVTNANAALRWLARQPPELDEARETLERIARDGHRAGEVIRRVRALLRKTTSFRERVDLNNLVQDTIALVQGEVRRQRILLRTALAPDLPPVVGDRVQVQQVLLNLVLNGIEAMKEVAERPRELVISSGREASNGVRVAVRDAGVGLAPQNVERVFEAFYTTKPDGMGIGLAICRSIIEAHGGRLWASANEPHGAMFQFTLPAEPDEIAPAEHASSLPLI</sequence>
<dbReference type="Gene3D" id="3.30.565.10">
    <property type="entry name" value="Histidine kinase-like ATPase, C-terminal domain"/>
    <property type="match status" value="1"/>
</dbReference>
<evidence type="ECO:0000259" key="12">
    <source>
        <dbReference type="PROSITE" id="PS50113"/>
    </source>
</evidence>
<dbReference type="FunFam" id="1.10.287.130:FF:000055">
    <property type="entry name" value="Two-component sensor histidine kinase"/>
    <property type="match status" value="1"/>
</dbReference>
<dbReference type="Pfam" id="PF00512">
    <property type="entry name" value="HisKA"/>
    <property type="match status" value="1"/>
</dbReference>